<evidence type="ECO:0000313" key="2">
    <source>
        <dbReference type="Proteomes" id="UP000814128"/>
    </source>
</evidence>
<comment type="caution">
    <text evidence="1">The sequence shown here is derived from an EMBL/GenBank/DDBJ whole genome shotgun (WGS) entry which is preliminary data.</text>
</comment>
<reference evidence="1" key="1">
    <citation type="submission" date="2021-02" db="EMBL/GenBank/DDBJ databases">
        <authorList>
            <consortium name="DOE Joint Genome Institute"/>
            <person name="Ahrendt S."/>
            <person name="Looney B.P."/>
            <person name="Miyauchi S."/>
            <person name="Morin E."/>
            <person name="Drula E."/>
            <person name="Courty P.E."/>
            <person name="Chicoki N."/>
            <person name="Fauchery L."/>
            <person name="Kohler A."/>
            <person name="Kuo A."/>
            <person name="Labutti K."/>
            <person name="Pangilinan J."/>
            <person name="Lipzen A."/>
            <person name="Riley R."/>
            <person name="Andreopoulos W."/>
            <person name="He G."/>
            <person name="Johnson J."/>
            <person name="Barry K.W."/>
            <person name="Grigoriev I.V."/>
            <person name="Nagy L."/>
            <person name="Hibbett D."/>
            <person name="Henrissat B."/>
            <person name="Matheny P.B."/>
            <person name="Labbe J."/>
            <person name="Martin F."/>
        </authorList>
    </citation>
    <scope>NUCLEOTIDE SEQUENCE</scope>
    <source>
        <strain evidence="1">EC-137</strain>
    </source>
</reference>
<proteinExistence type="predicted"/>
<sequence>ITFPRMDLPYCDWTGTLTLREWRNWHRPAFDITIITDSRPNSLRRLLDSIFDAHYFGDTVSLRVNMEQTADAETLNIVNTLADRWVLHGPLFVHHRVVRGGLLPAVVESWFPASNDSYGIILEDDVELSPLFFAWAKMAVLRYRYGSEHDKSQALFGVSLYQQKNLELRPEGRVHFSARALFASHGLAEPGTPYFSQIPCSWGAVYFPEHWREFHAYLPARLAAPSQPAIVVPRARSNRWARSWKRFFVELAYVRGYAMLYPNFDGFVSLATNHLEAGSHVRPLPLAQWTRKKEMFEVPLMPLTLREGVTGLLEMPDGEMPGWGEMPVLDLFGNMVQWGEITKRGRERRETVWGCAVEDTPFDVNELMCTAGSGVQV</sequence>
<protein>
    <submittedName>
        <fullName evidence="1">Uncharacterized protein</fullName>
    </submittedName>
</protein>
<gene>
    <name evidence="1" type="ORF">K488DRAFT_58308</name>
</gene>
<organism evidence="1 2">
    <name type="scientific">Vararia minispora EC-137</name>
    <dbReference type="NCBI Taxonomy" id="1314806"/>
    <lineage>
        <taxon>Eukaryota</taxon>
        <taxon>Fungi</taxon>
        <taxon>Dikarya</taxon>
        <taxon>Basidiomycota</taxon>
        <taxon>Agaricomycotina</taxon>
        <taxon>Agaricomycetes</taxon>
        <taxon>Russulales</taxon>
        <taxon>Lachnocladiaceae</taxon>
        <taxon>Vararia</taxon>
    </lineage>
</organism>
<dbReference type="EMBL" id="MU273743">
    <property type="protein sequence ID" value="KAI0028555.1"/>
    <property type="molecule type" value="Genomic_DNA"/>
</dbReference>
<reference evidence="1" key="2">
    <citation type="journal article" date="2022" name="New Phytol.">
        <title>Evolutionary transition to the ectomycorrhizal habit in the genomes of a hyperdiverse lineage of mushroom-forming fungi.</title>
        <authorList>
            <person name="Looney B."/>
            <person name="Miyauchi S."/>
            <person name="Morin E."/>
            <person name="Drula E."/>
            <person name="Courty P.E."/>
            <person name="Kohler A."/>
            <person name="Kuo A."/>
            <person name="LaButti K."/>
            <person name="Pangilinan J."/>
            <person name="Lipzen A."/>
            <person name="Riley R."/>
            <person name="Andreopoulos W."/>
            <person name="He G."/>
            <person name="Johnson J."/>
            <person name="Nolan M."/>
            <person name="Tritt A."/>
            <person name="Barry K.W."/>
            <person name="Grigoriev I.V."/>
            <person name="Nagy L.G."/>
            <person name="Hibbett D."/>
            <person name="Henrissat B."/>
            <person name="Matheny P.B."/>
            <person name="Labbe J."/>
            <person name="Martin F.M."/>
        </authorList>
    </citation>
    <scope>NUCLEOTIDE SEQUENCE</scope>
    <source>
        <strain evidence="1">EC-137</strain>
    </source>
</reference>
<name>A0ACB8QAH1_9AGAM</name>
<dbReference type="Proteomes" id="UP000814128">
    <property type="component" value="Unassembled WGS sequence"/>
</dbReference>
<keyword evidence="2" id="KW-1185">Reference proteome</keyword>
<accession>A0ACB8QAH1</accession>
<feature type="non-terminal residue" evidence="1">
    <location>
        <position position="1"/>
    </location>
</feature>
<evidence type="ECO:0000313" key="1">
    <source>
        <dbReference type="EMBL" id="KAI0028555.1"/>
    </source>
</evidence>